<dbReference type="PANTHER" id="PTHR47074">
    <property type="entry name" value="BNAC02G40300D PROTEIN"/>
    <property type="match status" value="1"/>
</dbReference>
<feature type="domain" description="Reverse transcriptase zinc-binding" evidence="2">
    <location>
        <begin position="2"/>
        <end position="60"/>
    </location>
</feature>
<proteinExistence type="predicted"/>
<dbReference type="InterPro" id="IPR026960">
    <property type="entry name" value="RVT-Znf"/>
</dbReference>
<evidence type="ECO:0000313" key="3">
    <source>
        <dbReference type="EMBL" id="KAK7839286.1"/>
    </source>
</evidence>
<dbReference type="InterPro" id="IPR012337">
    <property type="entry name" value="RNaseH-like_sf"/>
</dbReference>
<dbReference type="GO" id="GO:0004523">
    <property type="term" value="F:RNA-DNA hybrid ribonuclease activity"/>
    <property type="evidence" value="ECO:0007669"/>
    <property type="project" value="InterPro"/>
</dbReference>
<dbReference type="InterPro" id="IPR044730">
    <property type="entry name" value="RNase_H-like_dom_plant"/>
</dbReference>
<feature type="domain" description="RNase H type-1" evidence="1">
    <location>
        <begin position="166"/>
        <end position="288"/>
    </location>
</feature>
<keyword evidence="4" id="KW-1185">Reference proteome</keyword>
<dbReference type="Gene3D" id="3.30.420.10">
    <property type="entry name" value="Ribonuclease H-like superfamily/Ribonuclease H"/>
    <property type="match status" value="1"/>
</dbReference>
<evidence type="ECO:0000259" key="1">
    <source>
        <dbReference type="Pfam" id="PF13456"/>
    </source>
</evidence>
<dbReference type="PANTHER" id="PTHR47074:SF48">
    <property type="entry name" value="POLYNUCLEOTIDYL TRANSFERASE, RIBONUCLEASE H-LIKE SUPERFAMILY PROTEIN"/>
    <property type="match status" value="1"/>
</dbReference>
<dbReference type="EMBL" id="PKMF04000287">
    <property type="protein sequence ID" value="KAK7839286.1"/>
    <property type="molecule type" value="Genomic_DNA"/>
</dbReference>
<sequence>MNVPNKVKYFVWKACRNILATKENLRRRNITKDSYYDVCREHVESTCHLLWFCGHAKDVWSSCKLSFPFEIQSTWDFMDVVWHLHLWEEARPGILERAIMICWGIWKKRNEIIHDGKRQSGLAVVKSSLRLLEDFQAANVNSMPIGIWNQVDVKWVPPLSGCHKVNVDGVVFANRKQVGLGVVIRDEAGQVTAALSKKLDTPLGALKAEAKALEIGVSFAMEVGIRDVTFEGDSLAVCNAVHGLAAIEPSAQNIVTGFLKLVQGFRTFEFSHTKRQGNVPAHVLAQHATNVEDCVVWLEECPGLLESACWHEVTSLNNYE</sequence>
<evidence type="ECO:0008006" key="5">
    <source>
        <dbReference type="Google" id="ProtNLM"/>
    </source>
</evidence>
<dbReference type="Pfam" id="PF13966">
    <property type="entry name" value="zf-RVT"/>
    <property type="match status" value="1"/>
</dbReference>
<dbReference type="CDD" id="cd06222">
    <property type="entry name" value="RNase_H_like"/>
    <property type="match status" value="1"/>
</dbReference>
<dbReference type="InterPro" id="IPR002156">
    <property type="entry name" value="RNaseH_domain"/>
</dbReference>
<dbReference type="InterPro" id="IPR052929">
    <property type="entry name" value="RNase_H-like_EbsB-rel"/>
</dbReference>
<protein>
    <recommendedName>
        <fullName evidence="5">RNase H type-1 domain-containing protein</fullName>
    </recommendedName>
</protein>
<accession>A0AAW0KMQ6</accession>
<evidence type="ECO:0000313" key="4">
    <source>
        <dbReference type="Proteomes" id="UP000237347"/>
    </source>
</evidence>
<dbReference type="InterPro" id="IPR036397">
    <property type="entry name" value="RNaseH_sf"/>
</dbReference>
<gene>
    <name evidence="3" type="ORF">CFP56_018191</name>
</gene>
<evidence type="ECO:0000259" key="2">
    <source>
        <dbReference type="Pfam" id="PF13966"/>
    </source>
</evidence>
<comment type="caution">
    <text evidence="3">The sequence shown here is derived from an EMBL/GenBank/DDBJ whole genome shotgun (WGS) entry which is preliminary data.</text>
</comment>
<dbReference type="SUPFAM" id="SSF53098">
    <property type="entry name" value="Ribonuclease H-like"/>
    <property type="match status" value="1"/>
</dbReference>
<dbReference type="AlphaFoldDB" id="A0AAW0KMQ6"/>
<reference evidence="3 4" key="1">
    <citation type="journal article" date="2018" name="Sci. Data">
        <title>The draft genome sequence of cork oak.</title>
        <authorList>
            <person name="Ramos A.M."/>
            <person name="Usie A."/>
            <person name="Barbosa P."/>
            <person name="Barros P.M."/>
            <person name="Capote T."/>
            <person name="Chaves I."/>
            <person name="Simoes F."/>
            <person name="Abreu I."/>
            <person name="Carrasquinho I."/>
            <person name="Faro C."/>
            <person name="Guimaraes J.B."/>
            <person name="Mendonca D."/>
            <person name="Nobrega F."/>
            <person name="Rodrigues L."/>
            <person name="Saibo N.J.M."/>
            <person name="Varela M.C."/>
            <person name="Egas C."/>
            <person name="Matos J."/>
            <person name="Miguel C.M."/>
            <person name="Oliveira M.M."/>
            <person name="Ricardo C.P."/>
            <person name="Goncalves S."/>
        </authorList>
    </citation>
    <scope>NUCLEOTIDE SEQUENCE [LARGE SCALE GENOMIC DNA]</scope>
    <source>
        <strain evidence="4">cv. HL8</strain>
    </source>
</reference>
<dbReference type="Proteomes" id="UP000237347">
    <property type="component" value="Unassembled WGS sequence"/>
</dbReference>
<organism evidence="3 4">
    <name type="scientific">Quercus suber</name>
    <name type="common">Cork oak</name>
    <dbReference type="NCBI Taxonomy" id="58331"/>
    <lineage>
        <taxon>Eukaryota</taxon>
        <taxon>Viridiplantae</taxon>
        <taxon>Streptophyta</taxon>
        <taxon>Embryophyta</taxon>
        <taxon>Tracheophyta</taxon>
        <taxon>Spermatophyta</taxon>
        <taxon>Magnoliopsida</taxon>
        <taxon>eudicotyledons</taxon>
        <taxon>Gunneridae</taxon>
        <taxon>Pentapetalae</taxon>
        <taxon>rosids</taxon>
        <taxon>fabids</taxon>
        <taxon>Fagales</taxon>
        <taxon>Fagaceae</taxon>
        <taxon>Quercus</taxon>
    </lineage>
</organism>
<dbReference type="Pfam" id="PF13456">
    <property type="entry name" value="RVT_3"/>
    <property type="match status" value="1"/>
</dbReference>
<name>A0AAW0KMQ6_QUESU</name>
<dbReference type="GO" id="GO:0003676">
    <property type="term" value="F:nucleic acid binding"/>
    <property type="evidence" value="ECO:0007669"/>
    <property type="project" value="InterPro"/>
</dbReference>